<dbReference type="InterPro" id="IPR000014">
    <property type="entry name" value="PAS"/>
</dbReference>
<accession>A0A4U7N2E3</accession>
<dbReference type="SUPFAM" id="SSF55785">
    <property type="entry name" value="PYP-like sensor domain (PAS domain)"/>
    <property type="match status" value="1"/>
</dbReference>
<evidence type="ECO:0000259" key="2">
    <source>
        <dbReference type="SMART" id="SM00091"/>
    </source>
</evidence>
<dbReference type="Proteomes" id="UP000306575">
    <property type="component" value="Unassembled WGS sequence"/>
</dbReference>
<feature type="transmembrane region" description="Helical" evidence="1">
    <location>
        <begin position="6"/>
        <end position="27"/>
    </location>
</feature>
<evidence type="ECO:0000313" key="3">
    <source>
        <dbReference type="EMBL" id="TKZ19336.1"/>
    </source>
</evidence>
<keyword evidence="1" id="KW-0812">Transmembrane</keyword>
<evidence type="ECO:0000313" key="4">
    <source>
        <dbReference type="Proteomes" id="UP000306575"/>
    </source>
</evidence>
<comment type="caution">
    <text evidence="3">The sequence shown here is derived from an EMBL/GenBank/DDBJ whole genome shotgun (WGS) entry which is preliminary data.</text>
</comment>
<keyword evidence="4" id="KW-1185">Reference proteome</keyword>
<dbReference type="InterPro" id="IPR035965">
    <property type="entry name" value="PAS-like_dom_sf"/>
</dbReference>
<reference evidence="3 4" key="1">
    <citation type="submission" date="2019-04" db="EMBL/GenBank/DDBJ databases">
        <title>Genome sequence of Pelagicola litoralis CL-ES2.</title>
        <authorList>
            <person name="Cao J."/>
        </authorList>
    </citation>
    <scope>NUCLEOTIDE SEQUENCE [LARGE SCALE GENOMIC DNA]</scope>
    <source>
        <strain evidence="3 4">CL-ES2</strain>
    </source>
</reference>
<dbReference type="EMBL" id="SULI01000013">
    <property type="protein sequence ID" value="TKZ19336.1"/>
    <property type="molecule type" value="Genomic_DNA"/>
</dbReference>
<sequence length="517" mass="57389">MDITPLSIILVTPLCVAVITAIFWFALKPSPSNSAALALTHKSLDAHRKVFLFENGVLIDANLHALKYLNLANIDAVEWSAFAATLAQRFPSFPTSQGHTGQDKLHTHAALDPDDAAIAVLEEWGDICRVSLHIPADTSPAPQTEDMTANNRAVSAVPYPIWHSDHTGTIVWANVAYLSLCEKLGKPWDGADIPDIFDLKSEAPDNIAVRCAISDHTKDHCYWYDVTTVNSAQTRMHYATDANAIVNAEIAQRNFVQTLTKTFAQLSIGLAIFDRNRQLALFNPALIDLTSLQAEFLSGRPNLMAFFDRLRENRMMPEPKNYASWREHLAELVVAASDDRYSETWTLPSGVTYRVSGRPHPDGAIAFLFEDISAEISLTRRFRAELELGQSVLDALDRAVAVFSPAGSLIFCSLAYQELWRSDPETTFAEYTLRDAIQHWRQMCAETQAWGDIRQNILDLNARTPIIRHVSLTDGTPVDVRVLPLNGGATVVIFDTQTADTRTLAQPPLQLEENIAD</sequence>
<keyword evidence="1" id="KW-1133">Transmembrane helix</keyword>
<feature type="domain" description="PAS" evidence="2">
    <location>
        <begin position="148"/>
        <end position="214"/>
    </location>
</feature>
<dbReference type="AlphaFoldDB" id="A0A4U7N2E3"/>
<dbReference type="Pfam" id="PF12860">
    <property type="entry name" value="PAS_7"/>
    <property type="match status" value="1"/>
</dbReference>
<feature type="domain" description="PAS" evidence="2">
    <location>
        <begin position="257"/>
        <end position="324"/>
    </location>
</feature>
<proteinExistence type="predicted"/>
<protein>
    <submittedName>
        <fullName evidence="3">Diguanylate cyclase</fullName>
    </submittedName>
</protein>
<feature type="domain" description="PAS" evidence="2">
    <location>
        <begin position="387"/>
        <end position="449"/>
    </location>
</feature>
<keyword evidence="1" id="KW-0472">Membrane</keyword>
<organism evidence="3 4">
    <name type="scientific">Shimia litoralis</name>
    <dbReference type="NCBI Taxonomy" id="420403"/>
    <lineage>
        <taxon>Bacteria</taxon>
        <taxon>Pseudomonadati</taxon>
        <taxon>Pseudomonadota</taxon>
        <taxon>Alphaproteobacteria</taxon>
        <taxon>Rhodobacterales</taxon>
        <taxon>Roseobacteraceae</taxon>
    </lineage>
</organism>
<evidence type="ECO:0000256" key="1">
    <source>
        <dbReference type="SAM" id="Phobius"/>
    </source>
</evidence>
<dbReference type="OrthoDB" id="9797304at2"/>
<name>A0A4U7N2E3_9RHOB</name>
<gene>
    <name evidence="3" type="ORF">FAP39_11345</name>
</gene>
<dbReference type="SMART" id="SM00091">
    <property type="entry name" value="PAS"/>
    <property type="match status" value="3"/>
</dbReference>